<sequence>MSGIPASVHIVRGWGIYNKHVEEGSPRSRMINLEECCGGQKLRMSMRRKRKRRRTQQCKHQKMGWKNANCPTPTPPLGRRTWSNPPEGWVKSNMDALVGLLGNHTGVGWLVRDHIGTFCAAKNLYHPSFHPLEEAEALATKEALNWLKDCP</sequence>
<dbReference type="AlphaFoldDB" id="A0A328D6I8"/>
<dbReference type="PANTHER" id="PTHR47074:SF11">
    <property type="entry name" value="REVERSE TRANSCRIPTASE-LIKE PROTEIN"/>
    <property type="match status" value="1"/>
</dbReference>
<protein>
    <recommendedName>
        <fullName evidence="4">RNase H type-1 domain-containing protein</fullName>
    </recommendedName>
</protein>
<organism evidence="2 3">
    <name type="scientific">Cuscuta australis</name>
    <dbReference type="NCBI Taxonomy" id="267555"/>
    <lineage>
        <taxon>Eukaryota</taxon>
        <taxon>Viridiplantae</taxon>
        <taxon>Streptophyta</taxon>
        <taxon>Embryophyta</taxon>
        <taxon>Tracheophyta</taxon>
        <taxon>Spermatophyta</taxon>
        <taxon>Magnoliopsida</taxon>
        <taxon>eudicotyledons</taxon>
        <taxon>Gunneridae</taxon>
        <taxon>Pentapetalae</taxon>
        <taxon>asterids</taxon>
        <taxon>lamiids</taxon>
        <taxon>Solanales</taxon>
        <taxon>Convolvulaceae</taxon>
        <taxon>Cuscuteae</taxon>
        <taxon>Cuscuta</taxon>
        <taxon>Cuscuta subgen. Grammica</taxon>
        <taxon>Cuscuta sect. Cleistogrammica</taxon>
    </lineage>
</organism>
<dbReference type="Proteomes" id="UP000249390">
    <property type="component" value="Unassembled WGS sequence"/>
</dbReference>
<keyword evidence="3" id="KW-1185">Reference proteome</keyword>
<feature type="compositionally biased region" description="Basic residues" evidence="1">
    <location>
        <begin position="44"/>
        <end position="63"/>
    </location>
</feature>
<accession>A0A328D6I8</accession>
<evidence type="ECO:0000313" key="3">
    <source>
        <dbReference type="Proteomes" id="UP000249390"/>
    </source>
</evidence>
<feature type="region of interest" description="Disordered" evidence="1">
    <location>
        <begin position="44"/>
        <end position="81"/>
    </location>
</feature>
<dbReference type="PANTHER" id="PTHR47074">
    <property type="entry name" value="BNAC02G40300D PROTEIN"/>
    <property type="match status" value="1"/>
</dbReference>
<proteinExistence type="predicted"/>
<evidence type="ECO:0000313" key="2">
    <source>
        <dbReference type="EMBL" id="RAL39959.1"/>
    </source>
</evidence>
<dbReference type="EMBL" id="NQVE01000195">
    <property type="protein sequence ID" value="RAL39959.1"/>
    <property type="molecule type" value="Genomic_DNA"/>
</dbReference>
<evidence type="ECO:0008006" key="4">
    <source>
        <dbReference type="Google" id="ProtNLM"/>
    </source>
</evidence>
<dbReference type="InterPro" id="IPR052929">
    <property type="entry name" value="RNase_H-like_EbsB-rel"/>
</dbReference>
<comment type="caution">
    <text evidence="2">The sequence shown here is derived from an EMBL/GenBank/DDBJ whole genome shotgun (WGS) entry which is preliminary data.</text>
</comment>
<reference evidence="2 3" key="1">
    <citation type="submission" date="2018-06" db="EMBL/GenBank/DDBJ databases">
        <title>The Genome of Cuscuta australis (Dodder) Provides Insight into the Evolution of Plant Parasitism.</title>
        <authorList>
            <person name="Liu H."/>
        </authorList>
    </citation>
    <scope>NUCLEOTIDE SEQUENCE [LARGE SCALE GENOMIC DNA]</scope>
    <source>
        <strain evidence="3">cv. Yunnan</strain>
        <tissue evidence="2">Vines</tissue>
    </source>
</reference>
<gene>
    <name evidence="2" type="ORF">DM860_008099</name>
</gene>
<name>A0A328D6I8_9ASTE</name>
<evidence type="ECO:0000256" key="1">
    <source>
        <dbReference type="SAM" id="MobiDB-lite"/>
    </source>
</evidence>